<sequence length="133" mass="13512">MLNPLPPRAGSVMHLKLVFELEARSSRPGPPAIADAAGPRPRSKPSLPASGLRTDSVSGKAHLLPVSGSSVHAASPSLAQRPVVPGPTGGGGGSGSGGGGGGDGEARRRGCFPAVTRRRARASHFRLWRMALL</sequence>
<dbReference type="Proteomes" id="UP000585614">
    <property type="component" value="Unassembled WGS sequence"/>
</dbReference>
<accession>A0A7J7W8A6</accession>
<evidence type="ECO:0000256" key="1">
    <source>
        <dbReference type="SAM" id="MobiDB-lite"/>
    </source>
</evidence>
<evidence type="ECO:0000313" key="2">
    <source>
        <dbReference type="EMBL" id="KAF6333450.1"/>
    </source>
</evidence>
<dbReference type="EMBL" id="JACAGC010000011">
    <property type="protein sequence ID" value="KAF6333450.1"/>
    <property type="molecule type" value="Genomic_DNA"/>
</dbReference>
<organism evidence="2 3">
    <name type="scientific">Rhinolophus ferrumequinum</name>
    <name type="common">Greater horseshoe bat</name>
    <dbReference type="NCBI Taxonomy" id="59479"/>
    <lineage>
        <taxon>Eukaryota</taxon>
        <taxon>Metazoa</taxon>
        <taxon>Chordata</taxon>
        <taxon>Craniata</taxon>
        <taxon>Vertebrata</taxon>
        <taxon>Euteleostomi</taxon>
        <taxon>Mammalia</taxon>
        <taxon>Eutheria</taxon>
        <taxon>Laurasiatheria</taxon>
        <taxon>Chiroptera</taxon>
        <taxon>Yinpterochiroptera</taxon>
        <taxon>Rhinolophoidea</taxon>
        <taxon>Rhinolophidae</taxon>
        <taxon>Rhinolophinae</taxon>
        <taxon>Rhinolophus</taxon>
    </lineage>
</organism>
<feature type="region of interest" description="Disordered" evidence="1">
    <location>
        <begin position="22"/>
        <end position="112"/>
    </location>
</feature>
<proteinExistence type="predicted"/>
<reference evidence="2 3" key="1">
    <citation type="journal article" date="2020" name="Nature">
        <title>Six reference-quality genomes reveal evolution of bat adaptations.</title>
        <authorList>
            <person name="Jebb D."/>
            <person name="Huang Z."/>
            <person name="Pippel M."/>
            <person name="Hughes G.M."/>
            <person name="Lavrichenko K."/>
            <person name="Devanna P."/>
            <person name="Winkler S."/>
            <person name="Jermiin L.S."/>
            <person name="Skirmuntt E.C."/>
            <person name="Katzourakis A."/>
            <person name="Burkitt-Gray L."/>
            <person name="Ray D.A."/>
            <person name="Sullivan K.A.M."/>
            <person name="Roscito J.G."/>
            <person name="Kirilenko B.M."/>
            <person name="Davalos L.M."/>
            <person name="Corthals A.P."/>
            <person name="Power M.L."/>
            <person name="Jones G."/>
            <person name="Ransome R.D."/>
            <person name="Dechmann D.K.N."/>
            <person name="Locatelli A.G."/>
            <person name="Puechmaille S.J."/>
            <person name="Fedrigo O."/>
            <person name="Jarvis E.D."/>
            <person name="Hiller M."/>
            <person name="Vernes S.C."/>
            <person name="Myers E.W."/>
            <person name="Teeling E.C."/>
        </authorList>
    </citation>
    <scope>NUCLEOTIDE SEQUENCE [LARGE SCALE GENOMIC DNA]</scope>
    <source>
        <strain evidence="2">MRhiFer1</strain>
        <tissue evidence="2">Lung</tissue>
    </source>
</reference>
<feature type="compositionally biased region" description="Gly residues" evidence="1">
    <location>
        <begin position="87"/>
        <end position="103"/>
    </location>
</feature>
<protein>
    <submittedName>
        <fullName evidence="2">Uncharacterized protein</fullName>
    </submittedName>
</protein>
<evidence type="ECO:0000313" key="3">
    <source>
        <dbReference type="Proteomes" id="UP000585614"/>
    </source>
</evidence>
<name>A0A7J7W8A6_RHIFE</name>
<comment type="caution">
    <text evidence="2">The sequence shown here is derived from an EMBL/GenBank/DDBJ whole genome shotgun (WGS) entry which is preliminary data.</text>
</comment>
<dbReference type="AlphaFoldDB" id="A0A7J7W8A6"/>
<gene>
    <name evidence="2" type="ORF">mRhiFer1_008202</name>
</gene>